<dbReference type="GO" id="GO:0008168">
    <property type="term" value="F:methyltransferase activity"/>
    <property type="evidence" value="ECO:0007669"/>
    <property type="project" value="UniProtKB-KW"/>
</dbReference>
<proteinExistence type="predicted"/>
<evidence type="ECO:0000313" key="2">
    <source>
        <dbReference type="Proteomes" id="UP001474120"/>
    </source>
</evidence>
<name>A0ABU9L314_9FLAO</name>
<keyword evidence="1" id="KW-0489">Methyltransferase</keyword>
<organism evidence="1 2">
    <name type="scientific">Lutimonas vermicola</name>
    <dbReference type="NCBI Taxonomy" id="414288"/>
    <lineage>
        <taxon>Bacteria</taxon>
        <taxon>Pseudomonadati</taxon>
        <taxon>Bacteroidota</taxon>
        <taxon>Flavobacteriia</taxon>
        <taxon>Flavobacteriales</taxon>
        <taxon>Flavobacteriaceae</taxon>
        <taxon>Lutimonas</taxon>
    </lineage>
</organism>
<keyword evidence="2" id="KW-1185">Reference proteome</keyword>
<dbReference type="EC" id="2.1.1.-" evidence="1"/>
<dbReference type="RefSeq" id="WP_342160997.1">
    <property type="nucleotide sequence ID" value="NZ_JBCDNA010000003.1"/>
</dbReference>
<dbReference type="Pfam" id="PF13489">
    <property type="entry name" value="Methyltransf_23"/>
    <property type="match status" value="1"/>
</dbReference>
<dbReference type="Proteomes" id="UP001474120">
    <property type="component" value="Unassembled WGS sequence"/>
</dbReference>
<protein>
    <submittedName>
        <fullName evidence="1">Class I SAM-dependent methyltransferase</fullName>
        <ecNumber evidence="1">2.1.1.-</ecNumber>
    </submittedName>
</protein>
<dbReference type="PANTHER" id="PTHR43861">
    <property type="entry name" value="TRANS-ACONITATE 2-METHYLTRANSFERASE-RELATED"/>
    <property type="match status" value="1"/>
</dbReference>
<evidence type="ECO:0000313" key="1">
    <source>
        <dbReference type="EMBL" id="MEL4456832.1"/>
    </source>
</evidence>
<dbReference type="PANTHER" id="PTHR43861:SF6">
    <property type="entry name" value="METHYLTRANSFERASE TYPE 11"/>
    <property type="match status" value="1"/>
</dbReference>
<gene>
    <name evidence="1" type="ORF">AABB81_13060</name>
</gene>
<dbReference type="InterPro" id="IPR029063">
    <property type="entry name" value="SAM-dependent_MTases_sf"/>
</dbReference>
<reference evidence="1 2" key="1">
    <citation type="submission" date="2024-04" db="EMBL/GenBank/DDBJ databases">
        <title>whole genome sequencing of Lutimonas vermicola strain IMCC1616.</title>
        <authorList>
            <person name="Bae S.S."/>
        </authorList>
    </citation>
    <scope>NUCLEOTIDE SEQUENCE [LARGE SCALE GENOMIC DNA]</scope>
    <source>
        <strain evidence="1 2">IMCC1616</strain>
    </source>
</reference>
<dbReference type="GO" id="GO:0032259">
    <property type="term" value="P:methylation"/>
    <property type="evidence" value="ECO:0007669"/>
    <property type="project" value="UniProtKB-KW"/>
</dbReference>
<sequence>MKQVENAAKEPYKNKELLQPFLSCVDHSVSRETFSLFLDPETDLLVTLPRPSATELPSYYESESYISHTDSKRSLMDKAYQLIKGYSLKRKLKLINSLSNKKGKILDIGCGTGDLLSVCEKDGWDIFGVEPSQKAIALARSKVISSERIVSDLSSLDTNNTYDVITMWHVLEHVPNLMEYIETLKSLLSKDGHLIVAVPNFKSHDALHYKEFWAAYDVPRHLWHFSERAIRHVFGQGGFEVVKTSPLIFDSFYVSLLSEKYKTGRSNILAGIKTGLISNIKARNTGQYSSLIYLIKKR</sequence>
<dbReference type="SUPFAM" id="SSF53335">
    <property type="entry name" value="S-adenosyl-L-methionine-dependent methyltransferases"/>
    <property type="match status" value="1"/>
</dbReference>
<keyword evidence="1" id="KW-0808">Transferase</keyword>
<dbReference type="EMBL" id="JBCDNA010000003">
    <property type="protein sequence ID" value="MEL4456832.1"/>
    <property type="molecule type" value="Genomic_DNA"/>
</dbReference>
<dbReference type="Gene3D" id="3.40.50.150">
    <property type="entry name" value="Vaccinia Virus protein VP39"/>
    <property type="match status" value="1"/>
</dbReference>
<comment type="caution">
    <text evidence="1">The sequence shown here is derived from an EMBL/GenBank/DDBJ whole genome shotgun (WGS) entry which is preliminary data.</text>
</comment>
<accession>A0ABU9L314</accession>
<dbReference type="CDD" id="cd02440">
    <property type="entry name" value="AdoMet_MTases"/>
    <property type="match status" value="1"/>
</dbReference>